<dbReference type="Gene3D" id="3.20.20.80">
    <property type="entry name" value="Glycosidases"/>
    <property type="match status" value="1"/>
</dbReference>
<dbReference type="Proteomes" id="UP001275084">
    <property type="component" value="Unassembled WGS sequence"/>
</dbReference>
<dbReference type="Pfam" id="PF00704">
    <property type="entry name" value="Glyco_hydro_18"/>
    <property type="match status" value="1"/>
</dbReference>
<evidence type="ECO:0000313" key="5">
    <source>
        <dbReference type="Proteomes" id="UP001275084"/>
    </source>
</evidence>
<gene>
    <name evidence="4" type="ORF">B0T25DRAFT_493113</name>
</gene>
<evidence type="ECO:0000259" key="3">
    <source>
        <dbReference type="PROSITE" id="PS51910"/>
    </source>
</evidence>
<dbReference type="SMART" id="SM00636">
    <property type="entry name" value="Glyco_18"/>
    <property type="match status" value="1"/>
</dbReference>
<dbReference type="InterPro" id="IPR029070">
    <property type="entry name" value="Chitinase_insertion_sf"/>
</dbReference>
<dbReference type="AlphaFoldDB" id="A0AAJ0HWR9"/>
<sequence length="298" mass="32963">MGSTASTPTGNTRVPATEAVTTRTRPTFVLLMKTLRTTFDASPRPLGLTFTIPSSFWYLRWFDMPGLLQYAGWINLMSYDLHGTWDEHNPVGAIAQAHTNLTEIKLAMQLLWRVGVKPEQVVLGYGFYGRAFELANPSCNTPGCPFAGGAKKGPCSNEAGILMYYEPQAILQKYPNLEPVFDEEAAVKYVTWDNSQWISYDDADTFVLKLEWANEMGFGGSMIWAVHRYCSSHHCGASRSPAVAPLRSIRCFAPHGPIHRLTSRARGGFHLRSGSGALSLYLQGEIRPGSRPDLVMPG</sequence>
<dbReference type="PANTHER" id="PTHR11177:SF397">
    <property type="entry name" value="CHITINASE"/>
    <property type="match status" value="1"/>
</dbReference>
<organism evidence="4 5">
    <name type="scientific">Lasiosphaeria hispida</name>
    <dbReference type="NCBI Taxonomy" id="260671"/>
    <lineage>
        <taxon>Eukaryota</taxon>
        <taxon>Fungi</taxon>
        <taxon>Dikarya</taxon>
        <taxon>Ascomycota</taxon>
        <taxon>Pezizomycotina</taxon>
        <taxon>Sordariomycetes</taxon>
        <taxon>Sordariomycetidae</taxon>
        <taxon>Sordariales</taxon>
        <taxon>Lasiosphaeriaceae</taxon>
        <taxon>Lasiosphaeria</taxon>
    </lineage>
</organism>
<dbReference type="InterPro" id="IPR017853">
    <property type="entry name" value="GH"/>
</dbReference>
<feature type="domain" description="GH18" evidence="3">
    <location>
        <begin position="1"/>
        <end position="240"/>
    </location>
</feature>
<keyword evidence="5" id="KW-1185">Reference proteome</keyword>
<reference evidence="4" key="2">
    <citation type="submission" date="2023-06" db="EMBL/GenBank/DDBJ databases">
        <authorList>
            <consortium name="Lawrence Berkeley National Laboratory"/>
            <person name="Haridas S."/>
            <person name="Hensen N."/>
            <person name="Bonometti L."/>
            <person name="Westerberg I."/>
            <person name="Brannstrom I.O."/>
            <person name="Guillou S."/>
            <person name="Cros-Aarteil S."/>
            <person name="Calhoun S."/>
            <person name="Kuo A."/>
            <person name="Mondo S."/>
            <person name="Pangilinan J."/>
            <person name="Riley R."/>
            <person name="Labutti K."/>
            <person name="Andreopoulos B."/>
            <person name="Lipzen A."/>
            <person name="Chen C."/>
            <person name="Yanf M."/>
            <person name="Daum C."/>
            <person name="Ng V."/>
            <person name="Clum A."/>
            <person name="Steindorff A."/>
            <person name="Ohm R."/>
            <person name="Martin F."/>
            <person name="Silar P."/>
            <person name="Natvig D."/>
            <person name="Lalanne C."/>
            <person name="Gautier V."/>
            <person name="Ament-Velasquez S.L."/>
            <person name="Kruys A."/>
            <person name="Hutchinson M.I."/>
            <person name="Powell A.J."/>
            <person name="Barry K."/>
            <person name="Miller A.N."/>
            <person name="Grigoriev I.V."/>
            <person name="Debuchy R."/>
            <person name="Gladieux P."/>
            <person name="Thoren M.H."/>
            <person name="Johannesson H."/>
        </authorList>
    </citation>
    <scope>NUCLEOTIDE SEQUENCE</scope>
    <source>
        <strain evidence="4">CBS 955.72</strain>
    </source>
</reference>
<dbReference type="GO" id="GO:0005975">
    <property type="term" value="P:carbohydrate metabolic process"/>
    <property type="evidence" value="ECO:0007669"/>
    <property type="project" value="InterPro"/>
</dbReference>
<keyword evidence="4" id="KW-0378">Hydrolase</keyword>
<dbReference type="PROSITE" id="PS51910">
    <property type="entry name" value="GH18_2"/>
    <property type="match status" value="1"/>
</dbReference>
<dbReference type="GO" id="GO:0008843">
    <property type="term" value="F:endochitinase activity"/>
    <property type="evidence" value="ECO:0007669"/>
    <property type="project" value="UniProtKB-EC"/>
</dbReference>
<dbReference type="EMBL" id="JAUIQD010000001">
    <property type="protein sequence ID" value="KAK3364330.1"/>
    <property type="molecule type" value="Genomic_DNA"/>
</dbReference>
<protein>
    <recommendedName>
        <fullName evidence="2">chitinase</fullName>
        <ecNumber evidence="2">3.2.1.14</ecNumber>
    </recommendedName>
</protein>
<dbReference type="SUPFAM" id="SSF51445">
    <property type="entry name" value="(Trans)glycosidases"/>
    <property type="match status" value="1"/>
</dbReference>
<dbReference type="Gene3D" id="3.10.50.10">
    <property type="match status" value="1"/>
</dbReference>
<dbReference type="InterPro" id="IPR001223">
    <property type="entry name" value="Glyco_hydro18_cat"/>
</dbReference>
<evidence type="ECO:0000256" key="1">
    <source>
        <dbReference type="ARBA" id="ARBA00008682"/>
    </source>
</evidence>
<proteinExistence type="inferred from homology"/>
<dbReference type="InterPro" id="IPR050314">
    <property type="entry name" value="Glycosyl_Hydrlase_18"/>
</dbReference>
<comment type="similarity">
    <text evidence="1">Belongs to the glycosyl hydrolase 18 family. Chitinase class V subfamily.</text>
</comment>
<comment type="caution">
    <text evidence="4">The sequence shown here is derived from an EMBL/GenBank/DDBJ whole genome shotgun (WGS) entry which is preliminary data.</text>
</comment>
<dbReference type="SUPFAM" id="SSF54556">
    <property type="entry name" value="Chitinase insertion domain"/>
    <property type="match status" value="1"/>
</dbReference>
<name>A0AAJ0HWR9_9PEZI</name>
<evidence type="ECO:0000256" key="2">
    <source>
        <dbReference type="ARBA" id="ARBA00012729"/>
    </source>
</evidence>
<reference evidence="4" key="1">
    <citation type="journal article" date="2023" name="Mol. Phylogenet. Evol.">
        <title>Genome-scale phylogeny and comparative genomics of the fungal order Sordariales.</title>
        <authorList>
            <person name="Hensen N."/>
            <person name="Bonometti L."/>
            <person name="Westerberg I."/>
            <person name="Brannstrom I.O."/>
            <person name="Guillou S."/>
            <person name="Cros-Aarteil S."/>
            <person name="Calhoun S."/>
            <person name="Haridas S."/>
            <person name="Kuo A."/>
            <person name="Mondo S."/>
            <person name="Pangilinan J."/>
            <person name="Riley R."/>
            <person name="LaButti K."/>
            <person name="Andreopoulos B."/>
            <person name="Lipzen A."/>
            <person name="Chen C."/>
            <person name="Yan M."/>
            <person name="Daum C."/>
            <person name="Ng V."/>
            <person name="Clum A."/>
            <person name="Steindorff A."/>
            <person name="Ohm R.A."/>
            <person name="Martin F."/>
            <person name="Silar P."/>
            <person name="Natvig D.O."/>
            <person name="Lalanne C."/>
            <person name="Gautier V."/>
            <person name="Ament-Velasquez S.L."/>
            <person name="Kruys A."/>
            <person name="Hutchinson M.I."/>
            <person name="Powell A.J."/>
            <person name="Barry K."/>
            <person name="Miller A.N."/>
            <person name="Grigoriev I.V."/>
            <person name="Debuchy R."/>
            <person name="Gladieux P."/>
            <person name="Hiltunen Thoren M."/>
            <person name="Johannesson H."/>
        </authorList>
    </citation>
    <scope>NUCLEOTIDE SEQUENCE</scope>
    <source>
        <strain evidence="4">CBS 955.72</strain>
    </source>
</reference>
<dbReference type="GO" id="GO:0008061">
    <property type="term" value="F:chitin binding"/>
    <property type="evidence" value="ECO:0007669"/>
    <property type="project" value="InterPro"/>
</dbReference>
<accession>A0AAJ0HWR9</accession>
<dbReference type="PANTHER" id="PTHR11177">
    <property type="entry name" value="CHITINASE"/>
    <property type="match status" value="1"/>
</dbReference>
<dbReference type="EC" id="3.2.1.14" evidence="2"/>
<evidence type="ECO:0000313" key="4">
    <source>
        <dbReference type="EMBL" id="KAK3364330.1"/>
    </source>
</evidence>
<dbReference type="InterPro" id="IPR011583">
    <property type="entry name" value="Chitinase_II/V-like_cat"/>
</dbReference>